<name>M3EMT7_9LEPT</name>
<feature type="transmembrane region" description="Helical" evidence="1">
    <location>
        <begin position="62"/>
        <end position="78"/>
    </location>
</feature>
<keyword evidence="1" id="KW-1133">Transmembrane helix</keyword>
<reference evidence="2 3" key="1">
    <citation type="submission" date="2013-01" db="EMBL/GenBank/DDBJ databases">
        <authorList>
            <person name="Harkins D.M."/>
            <person name="Durkin A.S."/>
            <person name="Brinkac L.M."/>
            <person name="Haft D.H."/>
            <person name="Selengut J.D."/>
            <person name="Sanka R."/>
            <person name="DePew J."/>
            <person name="Purushe J."/>
            <person name="Tulsiani S.M."/>
            <person name="Graham G.C."/>
            <person name="Burns M.-A."/>
            <person name="Dohnt M.F."/>
            <person name="Smythe L.D."/>
            <person name="McKay D.B."/>
            <person name="Craig S.B."/>
            <person name="Vinetz J.M."/>
            <person name="Sutton G.G."/>
            <person name="Nierman W.C."/>
            <person name="Fouts D.E."/>
        </authorList>
    </citation>
    <scope>NUCLEOTIDE SEQUENCE [LARGE SCALE GENOMIC DNA]</scope>
    <source>
        <strain evidence="2 3">LT2116</strain>
    </source>
</reference>
<dbReference type="Pfam" id="PF09852">
    <property type="entry name" value="DUF2079"/>
    <property type="match status" value="1"/>
</dbReference>
<keyword evidence="1" id="KW-0812">Transmembrane</keyword>
<sequence>MHFEVLVPLLCLCALIGIQRQKFWITSISLCFFLGIKEDLSIYLAALAIVLIPTDKKRHKEWVFVLLYAFFIIFSYSQS</sequence>
<proteinExistence type="predicted"/>
<dbReference type="AlphaFoldDB" id="M3EMT7"/>
<comment type="caution">
    <text evidence="2">The sequence shown here is derived from an EMBL/GenBank/DDBJ whole genome shotgun (WGS) entry which is preliminary data.</text>
</comment>
<evidence type="ECO:0000313" key="3">
    <source>
        <dbReference type="Proteomes" id="UP000011770"/>
    </source>
</evidence>
<dbReference type="EMBL" id="AHOR02000023">
    <property type="protein sequence ID" value="EMF82378.1"/>
    <property type="molecule type" value="Genomic_DNA"/>
</dbReference>
<evidence type="ECO:0000256" key="1">
    <source>
        <dbReference type="SAM" id="Phobius"/>
    </source>
</evidence>
<gene>
    <name evidence="2" type="ORF">LEP1GSC188_4796</name>
</gene>
<dbReference type="InterPro" id="IPR018650">
    <property type="entry name" value="STSV1_Orf64"/>
</dbReference>
<accession>M3EMT7</accession>
<evidence type="ECO:0000313" key="2">
    <source>
        <dbReference type="EMBL" id="EMF82378.1"/>
    </source>
</evidence>
<keyword evidence="1" id="KW-0472">Membrane</keyword>
<organism evidence="2 3">
    <name type="scientific">Leptospira weilii serovar Topaz str. LT2116</name>
    <dbReference type="NCBI Taxonomy" id="1088540"/>
    <lineage>
        <taxon>Bacteria</taxon>
        <taxon>Pseudomonadati</taxon>
        <taxon>Spirochaetota</taxon>
        <taxon>Spirochaetia</taxon>
        <taxon>Leptospirales</taxon>
        <taxon>Leptospiraceae</taxon>
        <taxon>Leptospira</taxon>
    </lineage>
</organism>
<dbReference type="Proteomes" id="UP000011770">
    <property type="component" value="Unassembled WGS sequence"/>
</dbReference>
<feature type="transmembrane region" description="Helical" evidence="1">
    <location>
        <begin position="30"/>
        <end position="50"/>
    </location>
</feature>
<protein>
    <submittedName>
        <fullName evidence="2">Membrane protein, PF09852 family</fullName>
    </submittedName>
</protein>